<feature type="region of interest" description="Disordered" evidence="1">
    <location>
        <begin position="64"/>
        <end position="85"/>
    </location>
</feature>
<feature type="region of interest" description="Disordered" evidence="1">
    <location>
        <begin position="148"/>
        <end position="170"/>
    </location>
</feature>
<feature type="compositionally biased region" description="Basic residues" evidence="1">
    <location>
        <begin position="66"/>
        <end position="76"/>
    </location>
</feature>
<sequence length="170" mass="19608">MALTFPCQNALSRATRAACRRRPRSRRCSTAHRHGERQTRWSTTVGSARTARPCPCRGCPCTGPARGRRRRRRPCRRAGAPARGSRSSPRIVRWYVLVRQLMMLSFLVFDGELFFSLLSVRPCNQEISWRICTKEWLATTRESGLREATRGQSVDELRERHSHAERVDNL</sequence>
<dbReference type="InParanoid" id="A0A1D6ERX5"/>
<organism evidence="2">
    <name type="scientific">Zea mays</name>
    <name type="common">Maize</name>
    <dbReference type="NCBI Taxonomy" id="4577"/>
    <lineage>
        <taxon>Eukaryota</taxon>
        <taxon>Viridiplantae</taxon>
        <taxon>Streptophyta</taxon>
        <taxon>Embryophyta</taxon>
        <taxon>Tracheophyta</taxon>
        <taxon>Spermatophyta</taxon>
        <taxon>Magnoliopsida</taxon>
        <taxon>Liliopsida</taxon>
        <taxon>Poales</taxon>
        <taxon>Poaceae</taxon>
        <taxon>PACMAD clade</taxon>
        <taxon>Panicoideae</taxon>
        <taxon>Andropogonodae</taxon>
        <taxon>Andropogoneae</taxon>
        <taxon>Tripsacinae</taxon>
        <taxon>Zea</taxon>
    </lineage>
</organism>
<reference evidence="2" key="1">
    <citation type="submission" date="2015-12" db="EMBL/GenBank/DDBJ databases">
        <title>Update maize B73 reference genome by single molecule sequencing technologies.</title>
        <authorList>
            <consortium name="Maize Genome Sequencing Project"/>
            <person name="Ware D."/>
        </authorList>
    </citation>
    <scope>NUCLEOTIDE SEQUENCE [LARGE SCALE GENOMIC DNA]</scope>
    <source>
        <tissue evidence="2">Seedling</tissue>
    </source>
</reference>
<gene>
    <name evidence="2" type="ORF">ZEAMMB73_Zm00001d005983</name>
</gene>
<feature type="region of interest" description="Disordered" evidence="1">
    <location>
        <begin position="22"/>
        <end position="51"/>
    </location>
</feature>
<proteinExistence type="predicted"/>
<evidence type="ECO:0000313" key="2">
    <source>
        <dbReference type="EMBL" id="ONM22486.1"/>
    </source>
</evidence>
<feature type="compositionally biased region" description="Basic residues" evidence="1">
    <location>
        <begin position="22"/>
        <end position="35"/>
    </location>
</feature>
<name>A0A1D6ERX5_MAIZE</name>
<accession>A0A1D6ERX5</accession>
<dbReference type="AlphaFoldDB" id="A0A1D6ERX5"/>
<protein>
    <submittedName>
        <fullName evidence="2">Uncharacterized protein</fullName>
    </submittedName>
</protein>
<dbReference type="IntAct" id="A0A1D6ERX5">
    <property type="interactions" value="6"/>
</dbReference>
<dbReference type="EMBL" id="CM007648">
    <property type="protein sequence ID" value="ONM22486.1"/>
    <property type="molecule type" value="Genomic_DNA"/>
</dbReference>
<evidence type="ECO:0000256" key="1">
    <source>
        <dbReference type="SAM" id="MobiDB-lite"/>
    </source>
</evidence>